<evidence type="ECO:0000256" key="5">
    <source>
        <dbReference type="ARBA" id="ARBA00022553"/>
    </source>
</evidence>
<dbReference type="InterPro" id="IPR003661">
    <property type="entry name" value="HisK_dim/P_dom"/>
</dbReference>
<keyword evidence="9" id="KW-0067">ATP-binding</keyword>
<feature type="coiled-coil region" evidence="13">
    <location>
        <begin position="257"/>
        <end position="305"/>
    </location>
</feature>
<keyword evidence="13" id="KW-0175">Coiled coil</keyword>
<dbReference type="GO" id="GO:0005886">
    <property type="term" value="C:plasma membrane"/>
    <property type="evidence" value="ECO:0007669"/>
    <property type="project" value="UniProtKB-SubCell"/>
</dbReference>
<evidence type="ECO:0000256" key="11">
    <source>
        <dbReference type="ARBA" id="ARBA00023136"/>
    </source>
</evidence>
<dbReference type="Gene3D" id="1.10.287.130">
    <property type="match status" value="1"/>
</dbReference>
<dbReference type="PRINTS" id="PR00344">
    <property type="entry name" value="BCTRLSENSOR"/>
</dbReference>
<dbReference type="Proteomes" id="UP000036045">
    <property type="component" value="Unassembled WGS sequence"/>
</dbReference>
<dbReference type="Gene3D" id="6.10.340.10">
    <property type="match status" value="1"/>
</dbReference>
<evidence type="ECO:0000256" key="9">
    <source>
        <dbReference type="ARBA" id="ARBA00022840"/>
    </source>
</evidence>
<dbReference type="Gene3D" id="3.30.565.10">
    <property type="entry name" value="Histidine kinase-like ATPase, C-terminal domain"/>
    <property type="match status" value="1"/>
</dbReference>
<evidence type="ECO:0000256" key="12">
    <source>
        <dbReference type="PROSITE-ProRule" id="PRU00169"/>
    </source>
</evidence>
<feature type="domain" description="Histidine kinase" evidence="15">
    <location>
        <begin position="589"/>
        <end position="804"/>
    </location>
</feature>
<evidence type="ECO:0000256" key="7">
    <source>
        <dbReference type="ARBA" id="ARBA00022741"/>
    </source>
</evidence>
<evidence type="ECO:0000313" key="18">
    <source>
        <dbReference type="EMBL" id="KLV25860.1"/>
    </source>
</evidence>
<keyword evidence="19" id="KW-1185">Reference proteome</keyword>
<dbReference type="SMART" id="SM00387">
    <property type="entry name" value="HATPase_c"/>
    <property type="match status" value="1"/>
</dbReference>
<sequence>MKIKDYFGKSISRQFVALLFFFSLLFLMGCAFLALSQKQLNDRYAEEREVILEKISITRELQDMLENALSEARGYFAFNNPDMRSSALKMDAKTNELIQQLKAVATTDEDAVLVEEIANFHSYYFQDILPKALNYFDEGEIDKVVKLSDDGGADRISHIKGSLHNYLQSMTNELNSLVNELDKNIIIFQISFLVYIIFIMMVIYFIGRAGLKKIGKPLADLSVAANEIAKGNDEQIKIDTKRADEIGKLSAAFYQMYQSVQDKEQNLLAQNEELLAQQDELHAQQIELEEVLETVRANRESLRRRNELINSISNSLDKNEVLESIITHLAAILQADRGIILLLKDQAYATYGIVEEGAEQFKNYVWQGMLDRLKKEKDPFIISREMVLAEKGYHLEKGFTHDLYIPVYNSDDEITAVMMLSRFSDPYSVFDKEEFIALAKQISISLDKIELFEQTENDRVLNYDILNTIQEGIQVVCGIGEIIFVNEKLEEMIGDTKETIFYPGCRWDEWKQPLTAHFMDEEGLLQYIEASIKEKQTDSYSAFMKDGRVINIYAEELYRGNTKFGTILVYRDITKEYEVDRMKSEFVSTVSHELRTPLASILGFTELMINRELKVEKQKKYLQTIYGEAKRLTSLINDFLDIQRMEAGKQTYEKKYIDLMPIVERVKEKLSINTSSHRIEINQLIEETMIIGDKAKIEQVLANLLSNAIKYSPDGGTIEINIYKENGQLRVSFKDEGLGIPKAEISKLFTKFYRVDNTDRRKIGGTGLGLSIVQEIMIAHDGQVAVESDYGKGSTFTLIFPLVHKMEASDEVSIENKQTYSIMVIEDDISLGELIVHELQDNGFQVVYYKNGQEAMQMLEKLPTDAVVLDIMLEDENFDGWKILNHIKESEKLRNIPVIVSSALDEKEKGLSRGAMDYLVKPYQTSQLSKTIMQTLLKMGKVGQVLIPEQDKE</sequence>
<dbReference type="PROSITE" id="PS50109">
    <property type="entry name" value="HIS_KIN"/>
    <property type="match status" value="1"/>
</dbReference>
<dbReference type="PATRIC" id="fig|1397.4.peg.853"/>
<dbReference type="InterPro" id="IPR036890">
    <property type="entry name" value="HATPase_C_sf"/>
</dbReference>
<evidence type="ECO:0000256" key="14">
    <source>
        <dbReference type="SAM" id="Phobius"/>
    </source>
</evidence>
<dbReference type="CDD" id="cd17574">
    <property type="entry name" value="REC_OmpR"/>
    <property type="match status" value="1"/>
</dbReference>
<dbReference type="InterPro" id="IPR001789">
    <property type="entry name" value="Sig_transdc_resp-reg_receiver"/>
</dbReference>
<organism evidence="18 19">
    <name type="scientific">Niallia circulans</name>
    <name type="common">Bacillus circulans</name>
    <dbReference type="NCBI Taxonomy" id="1397"/>
    <lineage>
        <taxon>Bacteria</taxon>
        <taxon>Bacillati</taxon>
        <taxon>Bacillota</taxon>
        <taxon>Bacilli</taxon>
        <taxon>Bacillales</taxon>
        <taxon>Bacillaceae</taxon>
        <taxon>Niallia</taxon>
    </lineage>
</organism>
<dbReference type="Gene3D" id="3.40.50.2300">
    <property type="match status" value="1"/>
</dbReference>
<proteinExistence type="predicted"/>
<dbReference type="EMBL" id="LDPH01000012">
    <property type="protein sequence ID" value="KLV25860.1"/>
    <property type="molecule type" value="Genomic_DNA"/>
</dbReference>
<dbReference type="CDD" id="cd00075">
    <property type="entry name" value="HATPase"/>
    <property type="match status" value="1"/>
</dbReference>
<dbReference type="GO" id="GO:0000155">
    <property type="term" value="F:phosphorelay sensor kinase activity"/>
    <property type="evidence" value="ECO:0007669"/>
    <property type="project" value="InterPro"/>
</dbReference>
<dbReference type="PANTHER" id="PTHR43547">
    <property type="entry name" value="TWO-COMPONENT HISTIDINE KINASE"/>
    <property type="match status" value="1"/>
</dbReference>
<evidence type="ECO:0000256" key="6">
    <source>
        <dbReference type="ARBA" id="ARBA00022679"/>
    </source>
</evidence>
<keyword evidence="14" id="KW-1133">Transmembrane helix</keyword>
<keyword evidence="11 14" id="KW-0472">Membrane</keyword>
<dbReference type="Pfam" id="PF00072">
    <property type="entry name" value="Response_reg"/>
    <property type="match status" value="1"/>
</dbReference>
<keyword evidence="10" id="KW-0902">Two-component regulatory system</keyword>
<dbReference type="OrthoDB" id="9813151at2"/>
<keyword evidence="7" id="KW-0547">Nucleotide-binding</keyword>
<dbReference type="AlphaFoldDB" id="A0A0J1LAC7"/>
<keyword evidence="8" id="KW-0418">Kinase</keyword>
<keyword evidence="6" id="KW-0808">Transferase</keyword>
<dbReference type="InterPro" id="IPR003660">
    <property type="entry name" value="HAMP_dom"/>
</dbReference>
<evidence type="ECO:0000256" key="2">
    <source>
        <dbReference type="ARBA" id="ARBA00004651"/>
    </source>
</evidence>
<comment type="catalytic activity">
    <reaction evidence="1">
        <text>ATP + protein L-histidine = ADP + protein N-phospho-L-histidine.</text>
        <dbReference type="EC" id="2.7.13.3"/>
    </reaction>
</comment>
<keyword evidence="4" id="KW-1003">Cell membrane</keyword>
<dbReference type="SUPFAM" id="SSF55781">
    <property type="entry name" value="GAF domain-like"/>
    <property type="match status" value="1"/>
</dbReference>
<dbReference type="Gene3D" id="3.30.450.20">
    <property type="entry name" value="PAS domain"/>
    <property type="match status" value="1"/>
</dbReference>
<name>A0A0J1LAC7_NIACI</name>
<dbReference type="SMART" id="SM00304">
    <property type="entry name" value="HAMP"/>
    <property type="match status" value="1"/>
</dbReference>
<dbReference type="SUPFAM" id="SSF55874">
    <property type="entry name" value="ATPase domain of HSP90 chaperone/DNA topoisomerase II/histidine kinase"/>
    <property type="match status" value="1"/>
</dbReference>
<dbReference type="SMART" id="SM00388">
    <property type="entry name" value="HisKA"/>
    <property type="match status" value="1"/>
</dbReference>
<evidence type="ECO:0000259" key="15">
    <source>
        <dbReference type="PROSITE" id="PS50109"/>
    </source>
</evidence>
<feature type="modified residue" description="4-aspartylphosphate" evidence="12">
    <location>
        <position position="870"/>
    </location>
</feature>
<dbReference type="InterPro" id="IPR003594">
    <property type="entry name" value="HATPase_dom"/>
</dbReference>
<dbReference type="SUPFAM" id="SSF47384">
    <property type="entry name" value="Homodimeric domain of signal transducing histidine kinase"/>
    <property type="match status" value="1"/>
</dbReference>
<dbReference type="PROSITE" id="PS50110">
    <property type="entry name" value="RESPONSE_REGULATORY"/>
    <property type="match status" value="1"/>
</dbReference>
<keyword evidence="5 12" id="KW-0597">Phosphoprotein</keyword>
<protein>
    <recommendedName>
        <fullName evidence="3">histidine kinase</fullName>
        <ecNumber evidence="3">2.7.13.3</ecNumber>
    </recommendedName>
</protein>
<dbReference type="PROSITE" id="PS50885">
    <property type="entry name" value="HAMP"/>
    <property type="match status" value="1"/>
</dbReference>
<feature type="transmembrane region" description="Helical" evidence="14">
    <location>
        <begin position="185"/>
        <end position="206"/>
    </location>
</feature>
<reference evidence="18 19" key="1">
    <citation type="submission" date="2015-05" db="EMBL/GenBank/DDBJ databases">
        <title>Whole genome sequence and identification of bacterial endophytes from Costus igneus.</title>
        <authorList>
            <person name="Lee Y.P."/>
            <person name="Gan H.M."/>
            <person name="Eng W."/>
            <person name="Wheatley M.S."/>
            <person name="Caraballo A."/>
            <person name="Polter S."/>
            <person name="Savka M.A."/>
            <person name="Hudson A.O."/>
        </authorList>
    </citation>
    <scope>NUCLEOTIDE SEQUENCE [LARGE SCALE GENOMIC DNA]</scope>
    <source>
        <strain evidence="18 19">RIT379</strain>
    </source>
</reference>
<gene>
    <name evidence="18" type="ORF">ABW02_13590</name>
</gene>
<dbReference type="CDD" id="cd06225">
    <property type="entry name" value="HAMP"/>
    <property type="match status" value="1"/>
</dbReference>
<dbReference type="InterPro" id="IPR029016">
    <property type="entry name" value="GAF-like_dom_sf"/>
</dbReference>
<dbReference type="PANTHER" id="PTHR43547:SF2">
    <property type="entry name" value="HYBRID SIGNAL TRANSDUCTION HISTIDINE KINASE C"/>
    <property type="match status" value="1"/>
</dbReference>
<evidence type="ECO:0000259" key="16">
    <source>
        <dbReference type="PROSITE" id="PS50110"/>
    </source>
</evidence>
<dbReference type="RefSeq" id="WP_047942758.1">
    <property type="nucleotide sequence ID" value="NZ_JBANBP010000126.1"/>
</dbReference>
<dbReference type="EC" id="2.7.13.3" evidence="3"/>
<dbReference type="Gene3D" id="3.30.450.40">
    <property type="match status" value="1"/>
</dbReference>
<feature type="domain" description="HAMP" evidence="17">
    <location>
        <begin position="212"/>
        <end position="265"/>
    </location>
</feature>
<dbReference type="SUPFAM" id="SSF158472">
    <property type="entry name" value="HAMP domain-like"/>
    <property type="match status" value="1"/>
</dbReference>
<dbReference type="PROSITE" id="PS51257">
    <property type="entry name" value="PROKAR_LIPOPROTEIN"/>
    <property type="match status" value="1"/>
</dbReference>
<dbReference type="FunFam" id="1.10.287.130:FF:000001">
    <property type="entry name" value="Two-component sensor histidine kinase"/>
    <property type="match status" value="1"/>
</dbReference>
<evidence type="ECO:0000256" key="10">
    <source>
        <dbReference type="ARBA" id="ARBA00023012"/>
    </source>
</evidence>
<dbReference type="GO" id="GO:0005524">
    <property type="term" value="F:ATP binding"/>
    <property type="evidence" value="ECO:0007669"/>
    <property type="project" value="UniProtKB-KW"/>
</dbReference>
<dbReference type="FunFam" id="3.30.565.10:FF:000006">
    <property type="entry name" value="Sensor histidine kinase WalK"/>
    <property type="match status" value="1"/>
</dbReference>
<dbReference type="Pfam" id="PF00672">
    <property type="entry name" value="HAMP"/>
    <property type="match status" value="1"/>
</dbReference>
<feature type="domain" description="Response regulatory" evidence="16">
    <location>
        <begin position="821"/>
        <end position="936"/>
    </location>
</feature>
<dbReference type="InterPro" id="IPR005467">
    <property type="entry name" value="His_kinase_dom"/>
</dbReference>
<accession>A0A0J1LAC7</accession>
<comment type="subcellular location">
    <subcellularLocation>
        <location evidence="2">Cell membrane</location>
        <topology evidence="2">Multi-pass membrane protein</topology>
    </subcellularLocation>
</comment>
<dbReference type="SUPFAM" id="SSF52172">
    <property type="entry name" value="CheY-like"/>
    <property type="match status" value="1"/>
</dbReference>
<evidence type="ECO:0000256" key="3">
    <source>
        <dbReference type="ARBA" id="ARBA00012438"/>
    </source>
</evidence>
<evidence type="ECO:0000259" key="17">
    <source>
        <dbReference type="PROSITE" id="PS50885"/>
    </source>
</evidence>
<evidence type="ECO:0000313" key="19">
    <source>
        <dbReference type="Proteomes" id="UP000036045"/>
    </source>
</evidence>
<evidence type="ECO:0000256" key="1">
    <source>
        <dbReference type="ARBA" id="ARBA00000085"/>
    </source>
</evidence>
<dbReference type="InterPro" id="IPR036097">
    <property type="entry name" value="HisK_dim/P_sf"/>
</dbReference>
<evidence type="ECO:0000256" key="8">
    <source>
        <dbReference type="ARBA" id="ARBA00022777"/>
    </source>
</evidence>
<comment type="caution">
    <text evidence="18">The sequence shown here is derived from an EMBL/GenBank/DDBJ whole genome shotgun (WGS) entry which is preliminary data.</text>
</comment>
<dbReference type="SMART" id="SM00448">
    <property type="entry name" value="REC"/>
    <property type="match status" value="1"/>
</dbReference>
<dbReference type="Pfam" id="PF00512">
    <property type="entry name" value="HisKA"/>
    <property type="match status" value="1"/>
</dbReference>
<dbReference type="Pfam" id="PF02518">
    <property type="entry name" value="HATPase_c"/>
    <property type="match status" value="1"/>
</dbReference>
<keyword evidence="14" id="KW-0812">Transmembrane</keyword>
<dbReference type="InterPro" id="IPR004358">
    <property type="entry name" value="Sig_transdc_His_kin-like_C"/>
</dbReference>
<dbReference type="InterPro" id="IPR011006">
    <property type="entry name" value="CheY-like_superfamily"/>
</dbReference>
<evidence type="ECO:0000256" key="4">
    <source>
        <dbReference type="ARBA" id="ARBA00022475"/>
    </source>
</evidence>
<evidence type="ECO:0000256" key="13">
    <source>
        <dbReference type="SAM" id="Coils"/>
    </source>
</evidence>
<dbReference type="CDD" id="cd00082">
    <property type="entry name" value="HisKA"/>
    <property type="match status" value="1"/>
</dbReference>